<keyword evidence="1" id="KW-0547">Nucleotide-binding</keyword>
<reference evidence="4 5" key="1">
    <citation type="submission" date="2016-10" db="EMBL/GenBank/DDBJ databases">
        <authorList>
            <person name="Varghese N."/>
            <person name="Submissions S."/>
        </authorList>
    </citation>
    <scope>NUCLEOTIDE SEQUENCE [LARGE SCALE GENOMIC DNA]</scope>
    <source>
        <strain evidence="4 5">DSM 9169</strain>
    </source>
</reference>
<comment type="miscellaneous">
    <text evidence="1">Reaction mechanism of ThiL seems to utilize a direct, inline transfer of the gamma-phosphate of ATP to TMP rather than a phosphorylated enzyme intermediate.</text>
</comment>
<dbReference type="InterPro" id="IPR006283">
    <property type="entry name" value="ThiL-like"/>
</dbReference>
<comment type="function">
    <text evidence="1">Catalyzes the ATP-dependent phosphorylation of thiamine-monophosphate (TMP) to form thiamine-pyrophosphate (TPP), the active form of vitamin B1.</text>
</comment>
<name>A0ABY0V6U4_9ACTO</name>
<feature type="binding site" evidence="1">
    <location>
        <position position="149"/>
    </location>
    <ligand>
        <name>ATP</name>
        <dbReference type="ChEBI" id="CHEBI:30616"/>
    </ligand>
</feature>
<keyword evidence="1" id="KW-0808">Transferase</keyword>
<feature type="binding site" evidence="1">
    <location>
        <position position="225"/>
    </location>
    <ligand>
        <name>Mg(2+)</name>
        <dbReference type="ChEBI" id="CHEBI:18420"/>
        <label>5</label>
    </ligand>
</feature>
<feature type="domain" description="PurM-like N-terminal" evidence="2">
    <location>
        <begin position="30"/>
        <end position="142"/>
    </location>
</feature>
<evidence type="ECO:0000259" key="3">
    <source>
        <dbReference type="Pfam" id="PF02769"/>
    </source>
</evidence>
<comment type="similarity">
    <text evidence="1">Belongs to the thiamine-monophosphate kinase family.</text>
</comment>
<feature type="binding site" evidence="1">
    <location>
        <position position="276"/>
    </location>
    <ligand>
        <name>substrate</name>
    </ligand>
</feature>
<dbReference type="PANTHER" id="PTHR30270:SF0">
    <property type="entry name" value="THIAMINE-MONOPHOSPHATE KINASE"/>
    <property type="match status" value="1"/>
</dbReference>
<comment type="catalytic activity">
    <reaction evidence="1">
        <text>thiamine phosphate + ATP = thiamine diphosphate + ADP</text>
        <dbReference type="Rhea" id="RHEA:15913"/>
        <dbReference type="ChEBI" id="CHEBI:30616"/>
        <dbReference type="ChEBI" id="CHEBI:37575"/>
        <dbReference type="ChEBI" id="CHEBI:58937"/>
        <dbReference type="ChEBI" id="CHEBI:456216"/>
        <dbReference type="EC" id="2.7.4.16"/>
    </reaction>
</comment>
<feature type="binding site" evidence="1">
    <location>
        <position position="125"/>
    </location>
    <ligand>
        <name>Mg(2+)</name>
        <dbReference type="ChEBI" id="CHEBI:18420"/>
        <label>1</label>
    </ligand>
</feature>
<feature type="binding site" evidence="1">
    <location>
        <position position="224"/>
    </location>
    <ligand>
        <name>ATP</name>
        <dbReference type="ChEBI" id="CHEBI:30616"/>
    </ligand>
</feature>
<keyword evidence="1" id="KW-0784">Thiamine biosynthesis</keyword>
<dbReference type="PANTHER" id="PTHR30270">
    <property type="entry name" value="THIAMINE-MONOPHOSPHATE KINASE"/>
    <property type="match status" value="1"/>
</dbReference>
<dbReference type="CDD" id="cd02194">
    <property type="entry name" value="ThiL"/>
    <property type="match status" value="1"/>
</dbReference>
<feature type="binding site" evidence="1">
    <location>
        <position position="55"/>
    </location>
    <ligand>
        <name>substrate</name>
    </ligand>
</feature>
<comment type="pathway">
    <text evidence="1">Cofactor biosynthesis; thiamine diphosphate biosynthesis; thiamine diphosphate from thiamine phosphate: step 1/1.</text>
</comment>
<feature type="binding site" evidence="1">
    <location>
        <position position="48"/>
    </location>
    <ligand>
        <name>Mg(2+)</name>
        <dbReference type="ChEBI" id="CHEBI:18420"/>
        <label>1</label>
    </ligand>
</feature>
<dbReference type="Gene3D" id="3.30.1330.10">
    <property type="entry name" value="PurM-like, N-terminal domain"/>
    <property type="match status" value="1"/>
</dbReference>
<keyword evidence="1" id="KW-0479">Metal-binding</keyword>
<feature type="binding site" evidence="1">
    <location>
        <position position="222"/>
    </location>
    <ligand>
        <name>Mg(2+)</name>
        <dbReference type="ChEBI" id="CHEBI:18420"/>
        <label>3</label>
    </ligand>
</feature>
<dbReference type="SUPFAM" id="SSF56042">
    <property type="entry name" value="PurM C-terminal domain-like"/>
    <property type="match status" value="1"/>
</dbReference>
<feature type="binding site" evidence="1">
    <location>
        <position position="32"/>
    </location>
    <ligand>
        <name>Mg(2+)</name>
        <dbReference type="ChEBI" id="CHEBI:18420"/>
        <label>3</label>
    </ligand>
</feature>
<keyword evidence="1" id="KW-0460">Magnesium</keyword>
<dbReference type="EC" id="2.7.4.16" evidence="1"/>
<dbReference type="Proteomes" id="UP000198976">
    <property type="component" value="Chromosome I"/>
</dbReference>
<feature type="binding site" evidence="1">
    <location>
        <begin position="124"/>
        <end position="125"/>
    </location>
    <ligand>
        <name>ATP</name>
        <dbReference type="ChEBI" id="CHEBI:30616"/>
    </ligand>
</feature>
<evidence type="ECO:0000313" key="5">
    <source>
        <dbReference type="Proteomes" id="UP000198976"/>
    </source>
</evidence>
<sequence>MKVRDCDEGDLIARFVNVLPQGERTIVGSGDDCALISCPEPSFLVTTDTLVGESHFLKAWSTGAEIGARAAAQNLADIAAMGGRTSALVVSLVLRGDYDVDWLVDMVQAFGQRAREAGAGVVGGDLTGGEELIISVTAHGWVDGPPVLRSGARPGDIVAIAGTLGRSGAGLELLSRRIVDPSVHDDILLGDFAEAVRIYRAPEPPLEAGPIAARHNAHAMMDVSDGLVRDGGRMARASEVMLEIDSSLLADDVEALDAAAQACGHHAMEWVLFGGEDHPMLATFPPQVVLPSPFRAIGVIGAVSPGDQPGIRLDGQRLSGGFDHFRQDNS</sequence>
<keyword evidence="5" id="KW-1185">Reference proteome</keyword>
<dbReference type="InterPro" id="IPR036921">
    <property type="entry name" value="PurM-like_N_sf"/>
</dbReference>
<keyword evidence="1 4" id="KW-0418">Kinase</keyword>
<feature type="binding site" evidence="1">
    <location>
        <position position="47"/>
    </location>
    <ligand>
        <name>Mg(2+)</name>
        <dbReference type="ChEBI" id="CHEBI:18420"/>
        <label>1</label>
    </ligand>
</feature>
<dbReference type="Pfam" id="PF02769">
    <property type="entry name" value="AIRS_C"/>
    <property type="match status" value="1"/>
</dbReference>
<proteinExistence type="inferred from homology"/>
<feature type="binding site" evidence="1">
    <location>
        <position position="322"/>
    </location>
    <ligand>
        <name>substrate</name>
    </ligand>
</feature>
<evidence type="ECO:0000313" key="4">
    <source>
        <dbReference type="EMBL" id="SDT91510.1"/>
    </source>
</evidence>
<keyword evidence="1" id="KW-0067">ATP-binding</keyword>
<dbReference type="HAMAP" id="MF_02128">
    <property type="entry name" value="TMP_kinase"/>
    <property type="match status" value="1"/>
</dbReference>
<feature type="binding site" evidence="1">
    <location>
        <position position="77"/>
    </location>
    <ligand>
        <name>Mg(2+)</name>
        <dbReference type="ChEBI" id="CHEBI:18420"/>
        <label>3</label>
    </ligand>
</feature>
<dbReference type="Pfam" id="PF00586">
    <property type="entry name" value="AIRS"/>
    <property type="match status" value="1"/>
</dbReference>
<feature type="domain" description="PurM-like C-terminal" evidence="3">
    <location>
        <begin position="153"/>
        <end position="257"/>
    </location>
</feature>
<dbReference type="Gene3D" id="3.90.650.10">
    <property type="entry name" value="PurM-like C-terminal domain"/>
    <property type="match status" value="1"/>
</dbReference>
<feature type="binding site" evidence="1">
    <location>
        <position position="77"/>
    </location>
    <ligand>
        <name>Mg(2+)</name>
        <dbReference type="ChEBI" id="CHEBI:18420"/>
        <label>4</label>
    </ligand>
</feature>
<dbReference type="PIRSF" id="PIRSF005303">
    <property type="entry name" value="Thiam_monoph_kin"/>
    <property type="match status" value="1"/>
</dbReference>
<accession>A0ABY0V6U4</accession>
<evidence type="ECO:0000256" key="1">
    <source>
        <dbReference type="HAMAP-Rule" id="MF_02128"/>
    </source>
</evidence>
<dbReference type="InterPro" id="IPR036676">
    <property type="entry name" value="PurM-like_C_sf"/>
</dbReference>
<feature type="binding site" evidence="1">
    <location>
        <position position="48"/>
    </location>
    <ligand>
        <name>Mg(2+)</name>
        <dbReference type="ChEBI" id="CHEBI:18420"/>
        <label>2</label>
    </ligand>
</feature>
<feature type="binding site" evidence="1">
    <location>
        <position position="46"/>
    </location>
    <ligand>
        <name>Mg(2+)</name>
        <dbReference type="ChEBI" id="CHEBI:18420"/>
        <label>4</label>
    </ligand>
</feature>
<dbReference type="RefSeq" id="WP_070725863.1">
    <property type="nucleotide sequence ID" value="NZ_LT629792.1"/>
</dbReference>
<dbReference type="EMBL" id="LT629792">
    <property type="protein sequence ID" value="SDT91510.1"/>
    <property type="molecule type" value="Genomic_DNA"/>
</dbReference>
<dbReference type="InterPro" id="IPR010918">
    <property type="entry name" value="PurM-like_C_dom"/>
</dbReference>
<evidence type="ECO:0000259" key="2">
    <source>
        <dbReference type="Pfam" id="PF00586"/>
    </source>
</evidence>
<dbReference type="SUPFAM" id="SSF55326">
    <property type="entry name" value="PurM N-terminal domain-like"/>
    <property type="match status" value="1"/>
</dbReference>
<dbReference type="NCBIfam" id="TIGR01379">
    <property type="entry name" value="thiL"/>
    <property type="match status" value="1"/>
</dbReference>
<dbReference type="InterPro" id="IPR016188">
    <property type="entry name" value="PurM-like_N"/>
</dbReference>
<organism evidence="4 5">
    <name type="scientific">Schaalia radingae</name>
    <dbReference type="NCBI Taxonomy" id="131110"/>
    <lineage>
        <taxon>Bacteria</taxon>
        <taxon>Bacillati</taxon>
        <taxon>Actinomycetota</taxon>
        <taxon>Actinomycetes</taxon>
        <taxon>Actinomycetales</taxon>
        <taxon>Actinomycetaceae</taxon>
        <taxon>Schaalia</taxon>
    </lineage>
</organism>
<gene>
    <name evidence="1" type="primary">thiL</name>
    <name evidence="4" type="ORF">SAMN04489714_0849</name>
</gene>
<dbReference type="GO" id="GO:0016301">
    <property type="term" value="F:kinase activity"/>
    <property type="evidence" value="ECO:0007669"/>
    <property type="project" value="UniProtKB-KW"/>
</dbReference>
<feature type="binding site" evidence="1">
    <location>
        <position position="32"/>
    </location>
    <ligand>
        <name>Mg(2+)</name>
        <dbReference type="ChEBI" id="CHEBI:18420"/>
        <label>4</label>
    </ligand>
</feature>
<protein>
    <recommendedName>
        <fullName evidence="1">Thiamine-monophosphate kinase</fullName>
        <shortName evidence="1">TMP kinase</shortName>
        <shortName evidence="1">Thiamine-phosphate kinase</shortName>
        <ecNumber evidence="1">2.7.4.16</ecNumber>
    </recommendedName>
</protein>
<comment type="caution">
    <text evidence="1">Lacks conserved residue(s) required for the propagation of feature annotation.</text>
</comment>
<feature type="binding site" evidence="1">
    <location>
        <position position="77"/>
    </location>
    <ligand>
        <name>Mg(2+)</name>
        <dbReference type="ChEBI" id="CHEBI:18420"/>
        <label>2</label>
    </ligand>
</feature>